<evidence type="ECO:0000259" key="2">
    <source>
        <dbReference type="Pfam" id="PF13193"/>
    </source>
</evidence>
<evidence type="ECO:0000259" key="1">
    <source>
        <dbReference type="Pfam" id="PF00501"/>
    </source>
</evidence>
<sequence length="481" mass="52134">MAEPAPLPGDLVAAVEHAAATWPDRPAWTFEAADGSTTRLSFAEVAERTAAYAAALGERGVGPGDRVAVMVGNEPGFPLVWLALARLGAAVVPLNVRYRSADAQHLVDDAGVRLAVTTAEHRAVLDGLERAPEVLLLDALRSAATYEQGPVDPEAVVNVQYTSGTTGRPKGCLLTHGYWTTLGGSMLREFPRLRSDDVLLTAQPFHYVDPQWNVVAALLAGAHLVVLDGFHPSTFWQRVRAHGVTYFYCLASMPVLLHKMPPDAADRDHRVRAVQCSAIPPSLHAQLEERWGVGWYEAFGMTETGADIRVTDADHDELVGTGCLGRPAGHREARVVDGELWLRGPGMMTGYLGHPSPFRDGWFPTGDLARVDEHGRVFLQGRLKDMIRRSGENVAAHEVEEVLMSHPAVRLAAVVGVPDEVRGEEVMAYVVAPDLSADEVPAALAAWCGERLAAFKVPSRWAVRDELPLTASHRVAKAQLR</sequence>
<accession>A0ABT8FKA1</accession>
<dbReference type="InterPro" id="IPR045851">
    <property type="entry name" value="AMP-bd_C_sf"/>
</dbReference>
<dbReference type="InterPro" id="IPR025110">
    <property type="entry name" value="AMP-bd_C"/>
</dbReference>
<dbReference type="PANTHER" id="PTHR43767:SF1">
    <property type="entry name" value="NONRIBOSOMAL PEPTIDE SYNTHASE PES1 (EUROFUNG)-RELATED"/>
    <property type="match status" value="1"/>
</dbReference>
<comment type="caution">
    <text evidence="3">The sequence shown here is derived from an EMBL/GenBank/DDBJ whole genome shotgun (WGS) entry which is preliminary data.</text>
</comment>
<dbReference type="RefSeq" id="WP_300954250.1">
    <property type="nucleotide sequence ID" value="NZ_JAUHJQ010000010.1"/>
</dbReference>
<dbReference type="Proteomes" id="UP001168620">
    <property type="component" value="Unassembled WGS sequence"/>
</dbReference>
<proteinExistence type="predicted"/>
<reference evidence="3" key="1">
    <citation type="submission" date="2023-06" db="EMBL/GenBank/DDBJ databases">
        <title>Draft genome sequence of Nocardioides sp. SOB77.</title>
        <authorList>
            <person name="Zhang G."/>
        </authorList>
    </citation>
    <scope>NUCLEOTIDE SEQUENCE</scope>
    <source>
        <strain evidence="3">SOB77</strain>
    </source>
</reference>
<dbReference type="PROSITE" id="PS00455">
    <property type="entry name" value="AMP_BINDING"/>
    <property type="match status" value="1"/>
</dbReference>
<dbReference type="Gene3D" id="3.40.50.12780">
    <property type="entry name" value="N-terminal domain of ligase-like"/>
    <property type="match status" value="1"/>
</dbReference>
<dbReference type="Gene3D" id="3.30.300.30">
    <property type="match status" value="1"/>
</dbReference>
<organism evidence="3 4">
    <name type="scientific">Nocardioides oceani</name>
    <dbReference type="NCBI Taxonomy" id="3058369"/>
    <lineage>
        <taxon>Bacteria</taxon>
        <taxon>Bacillati</taxon>
        <taxon>Actinomycetota</taxon>
        <taxon>Actinomycetes</taxon>
        <taxon>Propionibacteriales</taxon>
        <taxon>Nocardioidaceae</taxon>
        <taxon>Nocardioides</taxon>
    </lineage>
</organism>
<dbReference type="InterPro" id="IPR042099">
    <property type="entry name" value="ANL_N_sf"/>
</dbReference>
<protein>
    <submittedName>
        <fullName evidence="3">AMP-binding protein</fullName>
    </submittedName>
</protein>
<dbReference type="EMBL" id="JAUHJQ010000010">
    <property type="protein sequence ID" value="MDN4175113.1"/>
    <property type="molecule type" value="Genomic_DNA"/>
</dbReference>
<name>A0ABT8FKA1_9ACTN</name>
<feature type="domain" description="AMP-dependent synthetase/ligase" evidence="1">
    <location>
        <begin position="16"/>
        <end position="352"/>
    </location>
</feature>
<gene>
    <name evidence="3" type="ORF">QWY28_19265</name>
</gene>
<evidence type="ECO:0000313" key="4">
    <source>
        <dbReference type="Proteomes" id="UP001168620"/>
    </source>
</evidence>
<keyword evidence="4" id="KW-1185">Reference proteome</keyword>
<dbReference type="InterPro" id="IPR020845">
    <property type="entry name" value="AMP-binding_CS"/>
</dbReference>
<evidence type="ECO:0000313" key="3">
    <source>
        <dbReference type="EMBL" id="MDN4175113.1"/>
    </source>
</evidence>
<dbReference type="InterPro" id="IPR000873">
    <property type="entry name" value="AMP-dep_synth/lig_dom"/>
</dbReference>
<dbReference type="PANTHER" id="PTHR43767">
    <property type="entry name" value="LONG-CHAIN-FATTY-ACID--COA LIGASE"/>
    <property type="match status" value="1"/>
</dbReference>
<dbReference type="SUPFAM" id="SSF56801">
    <property type="entry name" value="Acetyl-CoA synthetase-like"/>
    <property type="match status" value="1"/>
</dbReference>
<dbReference type="InterPro" id="IPR050237">
    <property type="entry name" value="ATP-dep_AMP-bd_enzyme"/>
</dbReference>
<dbReference type="Pfam" id="PF13193">
    <property type="entry name" value="AMP-binding_C"/>
    <property type="match status" value="1"/>
</dbReference>
<dbReference type="Pfam" id="PF00501">
    <property type="entry name" value="AMP-binding"/>
    <property type="match status" value="1"/>
</dbReference>
<feature type="domain" description="AMP-binding enzyme C-terminal" evidence="2">
    <location>
        <begin position="398"/>
        <end position="473"/>
    </location>
</feature>